<keyword evidence="5" id="KW-0007">Acetylation</keyword>
<protein>
    <recommendedName>
        <fullName evidence="7">ABC transporter domain-containing protein</fullName>
    </recommendedName>
</protein>
<proteinExistence type="inferred from homology"/>
<feature type="compositionally biased region" description="Basic and acidic residues" evidence="6">
    <location>
        <begin position="132"/>
        <end position="146"/>
    </location>
</feature>
<feature type="region of interest" description="Disordered" evidence="6">
    <location>
        <begin position="716"/>
        <end position="763"/>
    </location>
</feature>
<evidence type="ECO:0000256" key="3">
    <source>
        <dbReference type="ARBA" id="ARBA00022741"/>
    </source>
</evidence>
<dbReference type="PANTHER" id="PTHR19211">
    <property type="entry name" value="ATP-BINDING TRANSPORT PROTEIN-RELATED"/>
    <property type="match status" value="1"/>
</dbReference>
<name>A0A8R1DWY5_CAEJA</name>
<dbReference type="InterPro" id="IPR003439">
    <property type="entry name" value="ABC_transporter-like_ATP-bd"/>
</dbReference>
<dbReference type="SUPFAM" id="SSF52540">
    <property type="entry name" value="P-loop containing nucleoside triphosphate hydrolases"/>
    <property type="match status" value="2"/>
</dbReference>
<dbReference type="AlphaFoldDB" id="A0A8R1DWY5"/>
<keyword evidence="2" id="KW-0677">Repeat</keyword>
<reference evidence="9" key="1">
    <citation type="submission" date="2010-08" db="EMBL/GenBank/DDBJ databases">
        <authorList>
            <consortium name="Caenorhabditis japonica Sequencing Consortium"/>
            <person name="Wilson R.K."/>
        </authorList>
    </citation>
    <scope>NUCLEOTIDE SEQUENCE [LARGE SCALE GENOMIC DNA]</scope>
    <source>
        <strain evidence="9">DF5081</strain>
    </source>
</reference>
<dbReference type="InterPro" id="IPR003593">
    <property type="entry name" value="AAA+_ATPase"/>
</dbReference>
<evidence type="ECO:0000313" key="8">
    <source>
        <dbReference type="EnsemblMetazoa" id="CJA14647a.1"/>
    </source>
</evidence>
<dbReference type="EnsemblMetazoa" id="CJA14647a.1">
    <property type="protein sequence ID" value="CJA14647a.1"/>
    <property type="gene ID" value="WBGene00133851"/>
</dbReference>
<feature type="compositionally biased region" description="Low complexity" evidence="6">
    <location>
        <begin position="732"/>
        <end position="748"/>
    </location>
</feature>
<evidence type="ECO:0000256" key="5">
    <source>
        <dbReference type="ARBA" id="ARBA00022990"/>
    </source>
</evidence>
<dbReference type="GO" id="GO:0005524">
    <property type="term" value="F:ATP binding"/>
    <property type="evidence" value="ECO:0007669"/>
    <property type="project" value="UniProtKB-KW"/>
</dbReference>
<dbReference type="InterPro" id="IPR032781">
    <property type="entry name" value="ABC_tran_Xtn"/>
</dbReference>
<feature type="region of interest" description="Disordered" evidence="6">
    <location>
        <begin position="132"/>
        <end position="171"/>
    </location>
</feature>
<dbReference type="Proteomes" id="UP000005237">
    <property type="component" value="Unassembled WGS sequence"/>
</dbReference>
<dbReference type="Gene3D" id="3.40.50.300">
    <property type="entry name" value="P-loop containing nucleotide triphosphate hydrolases"/>
    <property type="match status" value="2"/>
</dbReference>
<dbReference type="FunFam" id="3.40.50.300:FF:002454">
    <property type="entry name" value="Chromosome 10, whole genome shotgun sequence"/>
    <property type="match status" value="1"/>
</dbReference>
<dbReference type="GO" id="GO:0016887">
    <property type="term" value="F:ATP hydrolysis activity"/>
    <property type="evidence" value="ECO:0007669"/>
    <property type="project" value="InterPro"/>
</dbReference>
<accession>A0A8R1DWY5</accession>
<evidence type="ECO:0000256" key="6">
    <source>
        <dbReference type="SAM" id="MobiDB-lite"/>
    </source>
</evidence>
<dbReference type="SMART" id="SM00382">
    <property type="entry name" value="AAA"/>
    <property type="match status" value="2"/>
</dbReference>
<feature type="domain" description="ABC transporter" evidence="7">
    <location>
        <begin position="493"/>
        <end position="709"/>
    </location>
</feature>
<dbReference type="PANTHER" id="PTHR19211:SF117">
    <property type="entry name" value="ATP-BINDING CASSETTE SUB-FAMILY F MEMBER 3"/>
    <property type="match status" value="1"/>
</dbReference>
<keyword evidence="4" id="KW-0067">ATP-binding</keyword>
<organism evidence="8 9">
    <name type="scientific">Caenorhabditis japonica</name>
    <dbReference type="NCBI Taxonomy" id="281687"/>
    <lineage>
        <taxon>Eukaryota</taxon>
        <taxon>Metazoa</taxon>
        <taxon>Ecdysozoa</taxon>
        <taxon>Nematoda</taxon>
        <taxon>Chromadorea</taxon>
        <taxon>Rhabditida</taxon>
        <taxon>Rhabditina</taxon>
        <taxon>Rhabditomorpha</taxon>
        <taxon>Rhabditoidea</taxon>
        <taxon>Rhabditidae</taxon>
        <taxon>Peloderinae</taxon>
        <taxon>Caenorhabditis</taxon>
    </lineage>
</organism>
<dbReference type="PROSITE" id="PS00211">
    <property type="entry name" value="ABC_TRANSPORTER_1"/>
    <property type="match status" value="2"/>
</dbReference>
<dbReference type="InterPro" id="IPR050611">
    <property type="entry name" value="ABCF"/>
</dbReference>
<evidence type="ECO:0000259" key="7">
    <source>
        <dbReference type="PROSITE" id="PS50893"/>
    </source>
</evidence>
<evidence type="ECO:0000313" key="9">
    <source>
        <dbReference type="Proteomes" id="UP000005237"/>
    </source>
</evidence>
<keyword evidence="3" id="KW-0547">Nucleotide-binding</keyword>
<dbReference type="CDD" id="cd03221">
    <property type="entry name" value="ABCF_EF-3"/>
    <property type="match status" value="2"/>
</dbReference>
<dbReference type="FunFam" id="3.40.50.300:FF:000104">
    <property type="entry name" value="ATP-binding cassette sub-family F member 3"/>
    <property type="match status" value="1"/>
</dbReference>
<dbReference type="InterPro" id="IPR058770">
    <property type="entry name" value="PWI_ABCF3"/>
</dbReference>
<evidence type="ECO:0000256" key="4">
    <source>
        <dbReference type="ARBA" id="ARBA00022840"/>
    </source>
</evidence>
<dbReference type="Pfam" id="PF26051">
    <property type="entry name" value="PWI_ABCF3"/>
    <property type="match status" value="1"/>
</dbReference>
<dbReference type="InterPro" id="IPR027417">
    <property type="entry name" value="P-loop_NTPase"/>
</dbReference>
<evidence type="ECO:0000256" key="2">
    <source>
        <dbReference type="ARBA" id="ARBA00022737"/>
    </source>
</evidence>
<evidence type="ECO:0000256" key="1">
    <source>
        <dbReference type="ARBA" id="ARBA00011054"/>
    </source>
</evidence>
<keyword evidence="9" id="KW-1185">Reference proteome</keyword>
<comment type="similarity">
    <text evidence="1">Belongs to the ABC transporter superfamily. ABCF family. EF3 subfamily.</text>
</comment>
<dbReference type="InterPro" id="IPR017871">
    <property type="entry name" value="ABC_transporter-like_CS"/>
</dbReference>
<reference evidence="8" key="2">
    <citation type="submission" date="2022-06" db="UniProtKB">
        <authorList>
            <consortium name="EnsemblMetazoa"/>
        </authorList>
    </citation>
    <scope>IDENTIFICATION</scope>
    <source>
        <strain evidence="8">DF5081</strain>
    </source>
</reference>
<sequence length="763" mass="85662">MEAIPGYLTATFPTLPIEVKDYVSDILKENSDEITSLDEVMDAVGEHLQAYVENLCEVGAKNACQQLLKLLHGDNLPKAVKQQEATTKRLEQTVDMAAENQNFEALQSIWKVQSRDTPTIVDKKKLAKAEDRAAAKAEARADAPVERKKKKNEPSATASQAPIRDSGARGANSKDIKLESVDISIGTKQLLSCADMTMAFGRRYGLVGRNGIGKTTLLKMISSQQLKIPSGISMLSVEQEVVGDETLVLDAVLMSDTKRQSLMDREKTLQSRLNKDSLSDQEKNKWNDELSKLYIEMEALQLDKAPARASSLLYGLGFTPDEQKRPTKEFSGGWRMRVALARALFVKPDLLLLDEPTNMLDMRAVYWLEGHLQGWEGTILTVSHDRKFLNEICTDIVHLHTRRLDHYKGNYDQFEKTMKEKLTQQQREYESQQQLRQHTQEFIDKFRYNAKRAPMVQSRIKMLEKLPVLLPVELESDIHFKFPECEILNNPVLQLDDVSFRYAEEQPYLFRKLNLGTHANSRICIVGENGAGKTTLLKLLLDDLQPTTGLRNVNRRIRIAYFTQHHVDQLDMETSAIEVLMKNHPGKTQEDYRAALGRFGLAGDMALQSVETLSGGQKSRLAFANLALMNPNYLILDEPTNHLDVETVEALGKALNTFNGGVVLVSHDEQLIELVCKELWVVKDRMVTTLEGGLEEYRKQVYKQLQLAPQNSNFLKNLLSGGNPPQPTRSEAAPAPTLSATAAPAAPSKGSYVPPHLRNKTTA</sequence>
<dbReference type="PROSITE" id="PS50893">
    <property type="entry name" value="ABC_TRANSPORTER_2"/>
    <property type="match status" value="2"/>
</dbReference>
<dbReference type="Pfam" id="PF00005">
    <property type="entry name" value="ABC_tran"/>
    <property type="match status" value="2"/>
</dbReference>
<dbReference type="Pfam" id="PF12848">
    <property type="entry name" value="ABC_tran_Xtn"/>
    <property type="match status" value="1"/>
</dbReference>
<feature type="domain" description="ABC transporter" evidence="7">
    <location>
        <begin position="176"/>
        <end position="426"/>
    </location>
</feature>